<evidence type="ECO:0000256" key="1">
    <source>
        <dbReference type="ARBA" id="ARBA00004141"/>
    </source>
</evidence>
<feature type="transmembrane region" description="Helical" evidence="5">
    <location>
        <begin position="430"/>
        <end position="448"/>
    </location>
</feature>
<feature type="domain" description="Sugar phosphate transporter" evidence="6">
    <location>
        <begin position="115"/>
        <end position="390"/>
    </location>
</feature>
<dbReference type="GO" id="GO:0016020">
    <property type="term" value="C:membrane"/>
    <property type="evidence" value="ECO:0007669"/>
    <property type="project" value="UniProtKB-SubCell"/>
</dbReference>
<evidence type="ECO:0000313" key="7">
    <source>
        <dbReference type="EMBL" id="KAK8846592.1"/>
    </source>
</evidence>
<feature type="transmembrane region" description="Helical" evidence="5">
    <location>
        <begin position="173"/>
        <end position="195"/>
    </location>
</feature>
<feature type="transmembrane region" description="Helical" evidence="5">
    <location>
        <begin position="375"/>
        <end position="394"/>
    </location>
</feature>
<feature type="transmembrane region" description="Helical" evidence="5">
    <location>
        <begin position="318"/>
        <end position="341"/>
    </location>
</feature>
<dbReference type="GeneID" id="92182936"/>
<feature type="transmembrane region" description="Helical" evidence="5">
    <location>
        <begin position="226"/>
        <end position="245"/>
    </location>
</feature>
<protein>
    <recommendedName>
        <fullName evidence="6">Sugar phosphate transporter domain-containing protein</fullName>
    </recommendedName>
</protein>
<evidence type="ECO:0000256" key="2">
    <source>
        <dbReference type="ARBA" id="ARBA00022692"/>
    </source>
</evidence>
<evidence type="ECO:0000259" key="6">
    <source>
        <dbReference type="Pfam" id="PF03151"/>
    </source>
</evidence>
<evidence type="ECO:0000256" key="5">
    <source>
        <dbReference type="SAM" id="Phobius"/>
    </source>
</evidence>
<dbReference type="InterPro" id="IPR004853">
    <property type="entry name" value="Sugar_P_trans_dom"/>
</dbReference>
<proteinExistence type="predicted"/>
<dbReference type="EMBL" id="JBCAWK010000011">
    <property type="protein sequence ID" value="KAK8846592.1"/>
    <property type="molecule type" value="Genomic_DNA"/>
</dbReference>
<dbReference type="Pfam" id="PF03151">
    <property type="entry name" value="TPT"/>
    <property type="match status" value="1"/>
</dbReference>
<keyword evidence="4 5" id="KW-0472">Membrane</keyword>
<dbReference type="InterPro" id="IPR050186">
    <property type="entry name" value="TPT_transporter"/>
</dbReference>
<dbReference type="RefSeq" id="XP_066800542.1">
    <property type="nucleotide sequence ID" value="XM_066948769.1"/>
</dbReference>
<accession>A0AAW0YGI4</accession>
<feature type="transmembrane region" description="Helical" evidence="5">
    <location>
        <begin position="82"/>
        <end position="98"/>
    </location>
</feature>
<feature type="transmembrane region" description="Helical" evidence="5">
    <location>
        <begin position="348"/>
        <end position="369"/>
    </location>
</feature>
<dbReference type="PANTHER" id="PTHR11132">
    <property type="entry name" value="SOLUTE CARRIER FAMILY 35"/>
    <property type="match status" value="1"/>
</dbReference>
<name>A0AAW0YGI4_9TREE</name>
<gene>
    <name evidence="7" type="ORF">IAR55_005678</name>
</gene>
<feature type="transmembrane region" description="Helical" evidence="5">
    <location>
        <begin position="104"/>
        <end position="122"/>
    </location>
</feature>
<keyword evidence="2 5" id="KW-0812">Transmembrane</keyword>
<keyword evidence="3 5" id="KW-1133">Transmembrane helix</keyword>
<feature type="transmembrane region" description="Helical" evidence="5">
    <location>
        <begin position="288"/>
        <end position="306"/>
    </location>
</feature>
<organism evidence="7 8">
    <name type="scientific">Kwoniella newhampshirensis</name>
    <dbReference type="NCBI Taxonomy" id="1651941"/>
    <lineage>
        <taxon>Eukaryota</taxon>
        <taxon>Fungi</taxon>
        <taxon>Dikarya</taxon>
        <taxon>Basidiomycota</taxon>
        <taxon>Agaricomycotina</taxon>
        <taxon>Tremellomycetes</taxon>
        <taxon>Tremellales</taxon>
        <taxon>Cryptococcaceae</taxon>
        <taxon>Kwoniella</taxon>
    </lineage>
</organism>
<evidence type="ECO:0000256" key="4">
    <source>
        <dbReference type="ARBA" id="ARBA00023136"/>
    </source>
</evidence>
<feature type="transmembrane region" description="Helical" evidence="5">
    <location>
        <begin position="202"/>
        <end position="220"/>
    </location>
</feature>
<dbReference type="Proteomes" id="UP001388673">
    <property type="component" value="Unassembled WGS sequence"/>
</dbReference>
<dbReference type="AlphaFoldDB" id="A0AAW0YGI4"/>
<keyword evidence="8" id="KW-1185">Reference proteome</keyword>
<comment type="caution">
    <text evidence="7">The sequence shown here is derived from an EMBL/GenBank/DDBJ whole genome shotgun (WGS) entry which is preliminary data.</text>
</comment>
<sequence length="457" mass="50007">MVLSTTHAAQAHASAKLDVIREYERLNGSAKEDGNRIVIERVSSDDDDEKTMLRNSFQLEEQAAHPPSEPSKMEAQPKRKKIPAFVIIPSSSTVLVGTPLTDQLVVWTVDIQISLSIGVVLFNKHIFSDRGFPYPLFLTCFHMLVATIGTNLLKVVPLPGVTVKSPSMSWSVWFRTVLPLSIFFSGSLVLSNLAYVHLSVSFVQMLKSSILILTLIIQLLTKLQAYSHLQFAIIIVISVGCYIAASGEVKFDMFGFVCQCCAVVVEAARLVLVEIMLKNHKMDPLSSIAMYAPVCMVLIAIAQPFMEGSTPFHLLHRLGFWTFAFNGLMAFSLNFASVFLIESAGSVVLSLSGVVKDILLIGASMWLLGSSVTSSQILGYVIALVGLLIFRITGGSLDSPVGSKLAQASRNFSERVSNMSVMTKRTSQRVMLGGVVGFTTVAVSLYLYNNPYNPYDM</sequence>
<evidence type="ECO:0000313" key="8">
    <source>
        <dbReference type="Proteomes" id="UP001388673"/>
    </source>
</evidence>
<comment type="subcellular location">
    <subcellularLocation>
        <location evidence="1">Membrane</location>
        <topology evidence="1">Multi-pass membrane protein</topology>
    </subcellularLocation>
</comment>
<evidence type="ECO:0000256" key="3">
    <source>
        <dbReference type="ARBA" id="ARBA00022989"/>
    </source>
</evidence>
<reference evidence="7 8" key="1">
    <citation type="journal article" date="2024" name="bioRxiv">
        <title>Comparative genomics of Cryptococcus and Kwoniella reveals pathogenesis evolution and contrasting karyotype dynamics via intercentromeric recombination or chromosome fusion.</title>
        <authorList>
            <person name="Coelho M.A."/>
            <person name="David-Palma M."/>
            <person name="Shea T."/>
            <person name="Bowers K."/>
            <person name="McGinley-Smith S."/>
            <person name="Mohammad A.W."/>
            <person name="Gnirke A."/>
            <person name="Yurkov A.M."/>
            <person name="Nowrousian M."/>
            <person name="Sun S."/>
            <person name="Cuomo C.A."/>
            <person name="Heitman J."/>
        </authorList>
    </citation>
    <scope>NUCLEOTIDE SEQUENCE [LARGE SCALE GENOMIC DNA]</scope>
    <source>
        <strain evidence="7 8">CBS 13917</strain>
    </source>
</reference>
<dbReference type="KEGG" id="kne:92182936"/>
<feature type="transmembrane region" description="Helical" evidence="5">
    <location>
        <begin position="134"/>
        <end position="153"/>
    </location>
</feature>